<dbReference type="SMART" id="SM01043">
    <property type="entry name" value="BTAD"/>
    <property type="match status" value="1"/>
</dbReference>
<dbReference type="GO" id="GO:0043531">
    <property type="term" value="F:ADP binding"/>
    <property type="evidence" value="ECO:0007669"/>
    <property type="project" value="InterPro"/>
</dbReference>
<dbReference type="SMART" id="SM00028">
    <property type="entry name" value="TPR"/>
    <property type="match status" value="5"/>
</dbReference>
<dbReference type="PANTHER" id="PTHR47691">
    <property type="entry name" value="REGULATOR-RELATED"/>
    <property type="match status" value="1"/>
</dbReference>
<evidence type="ECO:0000256" key="3">
    <source>
        <dbReference type="PROSITE-ProRule" id="PRU01091"/>
    </source>
</evidence>
<dbReference type="Gene3D" id="3.40.50.300">
    <property type="entry name" value="P-loop containing nucleotide triphosphate hydrolases"/>
    <property type="match status" value="1"/>
</dbReference>
<dbReference type="InterPro" id="IPR010982">
    <property type="entry name" value="Lambda_DNA-bd_dom_sf"/>
</dbReference>
<feature type="DNA-binding region" description="OmpR/PhoB-type" evidence="3">
    <location>
        <begin position="70"/>
        <end position="175"/>
    </location>
</feature>
<dbReference type="InterPro" id="IPR005158">
    <property type="entry name" value="BTAD"/>
</dbReference>
<dbReference type="PRINTS" id="PR00364">
    <property type="entry name" value="DISEASERSIST"/>
</dbReference>
<name>A0A3E0GTK7_9PSEU</name>
<keyword evidence="2 3" id="KW-0238">DNA-binding</keyword>
<dbReference type="GO" id="GO:0003677">
    <property type="term" value="F:DNA binding"/>
    <property type="evidence" value="ECO:0007669"/>
    <property type="project" value="UniProtKB-UniRule"/>
</dbReference>
<evidence type="ECO:0000313" key="7">
    <source>
        <dbReference type="Proteomes" id="UP000256269"/>
    </source>
</evidence>
<dbReference type="InterPro" id="IPR011990">
    <property type="entry name" value="TPR-like_helical_dom_sf"/>
</dbReference>
<evidence type="ECO:0000313" key="6">
    <source>
        <dbReference type="EMBL" id="REH26191.1"/>
    </source>
</evidence>
<comment type="similarity">
    <text evidence="1">Belongs to the AfsR/DnrI/RedD regulatory family.</text>
</comment>
<feature type="domain" description="OmpR/PhoB-type" evidence="5">
    <location>
        <begin position="70"/>
        <end position="175"/>
    </location>
</feature>
<dbReference type="Pfam" id="PF03704">
    <property type="entry name" value="BTAD"/>
    <property type="match status" value="1"/>
</dbReference>
<dbReference type="PROSITE" id="PS50943">
    <property type="entry name" value="HTH_CROC1"/>
    <property type="match status" value="1"/>
</dbReference>
<dbReference type="SUPFAM" id="SSF46894">
    <property type="entry name" value="C-terminal effector domain of the bipartite response regulators"/>
    <property type="match status" value="1"/>
</dbReference>
<dbReference type="InterPro" id="IPR016032">
    <property type="entry name" value="Sig_transdc_resp-reg_C-effctor"/>
</dbReference>
<dbReference type="SMART" id="SM00862">
    <property type="entry name" value="Trans_reg_C"/>
    <property type="match status" value="1"/>
</dbReference>
<dbReference type="Pfam" id="PF13424">
    <property type="entry name" value="TPR_12"/>
    <property type="match status" value="1"/>
</dbReference>
<dbReference type="GO" id="GO:0006355">
    <property type="term" value="P:regulation of DNA-templated transcription"/>
    <property type="evidence" value="ECO:0007669"/>
    <property type="project" value="InterPro"/>
</dbReference>
<dbReference type="SUPFAM" id="SSF52540">
    <property type="entry name" value="P-loop containing nucleoside triphosphate hydrolases"/>
    <property type="match status" value="1"/>
</dbReference>
<dbReference type="InterPro" id="IPR002182">
    <property type="entry name" value="NB-ARC"/>
</dbReference>
<dbReference type="AlphaFoldDB" id="A0A3E0GTK7"/>
<dbReference type="Gene3D" id="1.10.10.10">
    <property type="entry name" value="Winged helix-like DNA-binding domain superfamily/Winged helix DNA-binding domain"/>
    <property type="match status" value="1"/>
</dbReference>
<accession>A0A3E0GTK7</accession>
<evidence type="ECO:0000256" key="2">
    <source>
        <dbReference type="ARBA" id="ARBA00023125"/>
    </source>
</evidence>
<dbReference type="RefSeq" id="WP_116182021.1">
    <property type="nucleotide sequence ID" value="NZ_CP144375.1"/>
</dbReference>
<dbReference type="Gene3D" id="1.25.40.10">
    <property type="entry name" value="Tetratricopeptide repeat domain"/>
    <property type="match status" value="1"/>
</dbReference>
<dbReference type="PANTHER" id="PTHR47691:SF3">
    <property type="entry name" value="HTH-TYPE TRANSCRIPTIONAL REGULATOR RV0890C-RELATED"/>
    <property type="match status" value="1"/>
</dbReference>
<dbReference type="InterPro" id="IPR036388">
    <property type="entry name" value="WH-like_DNA-bd_sf"/>
</dbReference>
<dbReference type="PROSITE" id="PS51755">
    <property type="entry name" value="OMPR_PHOB"/>
    <property type="match status" value="1"/>
</dbReference>
<comment type="caution">
    <text evidence="6">The sequence shown here is derived from an EMBL/GenBank/DDBJ whole genome shotgun (WGS) entry which is preliminary data.</text>
</comment>
<keyword evidence="7" id="KW-1185">Reference proteome</keyword>
<dbReference type="InterPro" id="IPR027417">
    <property type="entry name" value="P-loop_NTPase"/>
</dbReference>
<dbReference type="Pfam" id="PF00486">
    <property type="entry name" value="Trans_reg_C"/>
    <property type="match status" value="1"/>
</dbReference>
<evidence type="ECO:0000259" key="4">
    <source>
        <dbReference type="PROSITE" id="PS50943"/>
    </source>
</evidence>
<dbReference type="InterPro" id="IPR001387">
    <property type="entry name" value="Cro/C1-type_HTH"/>
</dbReference>
<sequence length="989" mass="105489">MDTTVGDLISARRRTAGITQKQLAERAGLSVGAVRDIEQGRTARPRPEALRKLFAVVGLSDQDLARQLAERESRTPATPWRFQVLGPFRVTFNGVPVDVGPPRQRAVLGLLALSPNAFVHRDAIADALWADQPAEAARRLVPGAVSRLRRALAEAGRRVKRELVVSDGSRYQLAVHVDEHDLLRFRRLVATAALEPALRLFTGEPLADLADLHNLPELTAIRIERTAAVLAYADVADAADALPHLRVAAVAEPLHTDVQAKFLLALAGTGQTAAAVRHFEAVRQHLADELGVEPDEALLAARQQILGRPTVAAPVPAQLPADTADFTGRRPDIERLRAALGAQGPAPVVCAITGTGGIGKTALALHVAHQVRSTFPDGQLYVDLRGASAVPALPGEALGEMLRGFGVDRTDLPDTEAERAARYRSLLADRRVLVVLDNARDPAQVRPLLPGSSSCAVLITSRHRMTILAGTRLFPLEPLGDGDAVHLLCRAAGVATGSAEATSAGALARLCGGLPLALRVAGAQAAERDGLAGVATRLADRLDLAELALDDLSVAATFGLSLEQADDRSALLFRLLGLLDGPTFDDDVAAALLDTDRSDAAAALERLARVHLIEPGDRYRMHDLLRAYAAERVADVDAQVRADAFHRVVQWYVTMAQQAHARTERTGAALADMADAVAWGNAERDNLVPIVRQALSTPDTSAMGVSLARALQWMFVEHSYDEQWERSLELARRSAHQLGDVAAEAYLATALADCAGYHDLRRAIELYREALELGRAVADRTVVTTALINLGGTHHRLGELAEATELYEQARIEAQGFRPRAEGYVLANLAAIHRKLGRTDHAVESARGAIAVAREIGDLRLEVSALDDLADTYRAANDLDAARAAAEASVDLARTVHDTGLEAKSRTGLGAILLAQKDTAAALDALTEAASVFEANGVRQELGSTLRLLGEAHLAAGDRTAGVRCLTQALALLERLGVPEAAEVRALLG</sequence>
<gene>
    <name evidence="6" type="ORF">BCF44_13446</name>
</gene>
<feature type="domain" description="HTH cro/C1-type" evidence="4">
    <location>
        <begin position="9"/>
        <end position="64"/>
    </location>
</feature>
<dbReference type="Proteomes" id="UP000256269">
    <property type="component" value="Unassembled WGS sequence"/>
</dbReference>
<dbReference type="SUPFAM" id="SSF48452">
    <property type="entry name" value="TPR-like"/>
    <property type="match status" value="2"/>
</dbReference>
<dbReference type="InterPro" id="IPR001867">
    <property type="entry name" value="OmpR/PhoB-type_DNA-bd"/>
</dbReference>
<dbReference type="InterPro" id="IPR019734">
    <property type="entry name" value="TPR_rpt"/>
</dbReference>
<dbReference type="SMART" id="SM00530">
    <property type="entry name" value="HTH_XRE"/>
    <property type="match status" value="1"/>
</dbReference>
<proteinExistence type="inferred from homology"/>
<dbReference type="OrthoDB" id="581105at2"/>
<evidence type="ECO:0000259" key="5">
    <source>
        <dbReference type="PROSITE" id="PS51755"/>
    </source>
</evidence>
<dbReference type="Pfam" id="PF13560">
    <property type="entry name" value="HTH_31"/>
    <property type="match status" value="1"/>
</dbReference>
<organism evidence="6 7">
    <name type="scientific">Kutzneria buriramensis</name>
    <dbReference type="NCBI Taxonomy" id="1045776"/>
    <lineage>
        <taxon>Bacteria</taxon>
        <taxon>Bacillati</taxon>
        <taxon>Actinomycetota</taxon>
        <taxon>Actinomycetes</taxon>
        <taxon>Pseudonocardiales</taxon>
        <taxon>Pseudonocardiaceae</taxon>
        <taxon>Kutzneria</taxon>
    </lineage>
</organism>
<dbReference type="EMBL" id="QUNO01000034">
    <property type="protein sequence ID" value="REH26191.1"/>
    <property type="molecule type" value="Genomic_DNA"/>
</dbReference>
<dbReference type="CDD" id="cd00093">
    <property type="entry name" value="HTH_XRE"/>
    <property type="match status" value="1"/>
</dbReference>
<dbReference type="Pfam" id="PF00931">
    <property type="entry name" value="NB-ARC"/>
    <property type="match status" value="1"/>
</dbReference>
<dbReference type="GO" id="GO:0000160">
    <property type="term" value="P:phosphorelay signal transduction system"/>
    <property type="evidence" value="ECO:0007669"/>
    <property type="project" value="InterPro"/>
</dbReference>
<reference evidence="6 7" key="1">
    <citation type="submission" date="2018-08" db="EMBL/GenBank/DDBJ databases">
        <title>Genomic Encyclopedia of Archaeal and Bacterial Type Strains, Phase II (KMG-II): from individual species to whole genera.</title>
        <authorList>
            <person name="Goeker M."/>
        </authorList>
    </citation>
    <scope>NUCLEOTIDE SEQUENCE [LARGE SCALE GENOMIC DNA]</scope>
    <source>
        <strain evidence="6 7">DSM 45791</strain>
    </source>
</reference>
<protein>
    <submittedName>
        <fullName evidence="6">DNA-binding SARP family transcriptional activator</fullName>
    </submittedName>
</protein>
<dbReference type="Gene3D" id="1.10.260.40">
    <property type="entry name" value="lambda repressor-like DNA-binding domains"/>
    <property type="match status" value="1"/>
</dbReference>
<dbReference type="SUPFAM" id="SSF47413">
    <property type="entry name" value="lambda repressor-like DNA-binding domains"/>
    <property type="match status" value="1"/>
</dbReference>
<evidence type="ECO:0000256" key="1">
    <source>
        <dbReference type="ARBA" id="ARBA00005820"/>
    </source>
</evidence>